<sequence length="327" mass="34190">MSRKSQSAANALLRYESGQNFIPMQAMADSGDHTKFTIIAAPWSGAPGREPVIRPDGLVTGGAISPASGINRVSVAALTAYLSGNLVSLASESLTIGRPSTGSHKISSIILTASGTLTTEEGADGSAFSETRGADGGPALIPEGAIELGQVRLSGAGDAAIQSTEIYTVPGTHTELYDFPIWNENPGKGELEFVTALPPIHAGNKPRGVFIQVYTPIFAPLEPTSDFVPPETTYSQSSTQVYGGTIGSSSKSLAQGSFIAYLKDGVTDPIIALEGEELWWQFFPHRLRAPQLLMQATLGIGRQYPAGDGIRASCTLSASGPSIPVKE</sequence>
<comment type="caution">
    <text evidence="1">The sequence shown here is derived from an EMBL/GenBank/DDBJ whole genome shotgun (WGS) entry which is preliminary data.</text>
</comment>
<dbReference type="OrthoDB" id="5412666at2"/>
<dbReference type="EMBL" id="VDMB01000039">
    <property type="protein sequence ID" value="TYT73251.1"/>
    <property type="molecule type" value="Genomic_DNA"/>
</dbReference>
<accession>A0A5S5MC50</accession>
<evidence type="ECO:0000313" key="2">
    <source>
        <dbReference type="Proteomes" id="UP000321899"/>
    </source>
</evidence>
<reference evidence="1 2" key="1">
    <citation type="submission" date="2019-06" db="EMBL/GenBank/DDBJ databases">
        <title>Desulfobotulus mexicanus sp. nov., a novel sulfate-reducing bacterium isolated from the sediment of an alkaline crater lake in Mexico.</title>
        <authorList>
            <person name="Hirschler-Rea A."/>
        </authorList>
    </citation>
    <scope>NUCLEOTIDE SEQUENCE [LARGE SCALE GENOMIC DNA]</scope>
    <source>
        <strain evidence="1 2">PAR22N</strain>
    </source>
</reference>
<proteinExistence type="predicted"/>
<protein>
    <submittedName>
        <fullName evidence="1">Uncharacterized protein</fullName>
    </submittedName>
</protein>
<name>A0A5S5MC50_9BACT</name>
<gene>
    <name evidence="1" type="ORF">FIM25_16055</name>
</gene>
<dbReference type="AlphaFoldDB" id="A0A5S5MC50"/>
<organism evidence="1 2">
    <name type="scientific">Desulfobotulus mexicanus</name>
    <dbReference type="NCBI Taxonomy" id="2586642"/>
    <lineage>
        <taxon>Bacteria</taxon>
        <taxon>Pseudomonadati</taxon>
        <taxon>Thermodesulfobacteriota</taxon>
        <taxon>Desulfobacteria</taxon>
        <taxon>Desulfobacterales</taxon>
        <taxon>Desulfobacteraceae</taxon>
        <taxon>Desulfobotulus</taxon>
    </lineage>
</organism>
<keyword evidence="2" id="KW-1185">Reference proteome</keyword>
<dbReference type="Proteomes" id="UP000321899">
    <property type="component" value="Unassembled WGS sequence"/>
</dbReference>
<evidence type="ECO:0000313" key="1">
    <source>
        <dbReference type="EMBL" id="TYT73251.1"/>
    </source>
</evidence>
<dbReference type="RefSeq" id="WP_139450872.1">
    <property type="nucleotide sequence ID" value="NZ_VDMB01000039.1"/>
</dbReference>